<dbReference type="PANTHER" id="PTHR45763">
    <property type="entry name" value="HYDROLASE, ALPHA/BETA FOLD FAMILY PROTEIN, EXPRESSED-RELATED"/>
    <property type="match status" value="1"/>
</dbReference>
<comment type="subcellular location">
    <subcellularLocation>
        <location evidence="1">Peroxisome</location>
    </subcellularLocation>
</comment>
<feature type="domain" description="AB hydrolase-1" evidence="5">
    <location>
        <begin position="29"/>
        <end position="288"/>
    </location>
</feature>
<keyword evidence="3" id="KW-0843">Virulence</keyword>
<evidence type="ECO:0000259" key="5">
    <source>
        <dbReference type="Pfam" id="PF00561"/>
    </source>
</evidence>
<proteinExistence type="inferred from homology"/>
<reference evidence="6 7" key="1">
    <citation type="journal article" date="2012" name="PLoS Pathog.">
        <title>Diverse lifestyles and strategies of plant pathogenesis encoded in the genomes of eighteen Dothideomycetes fungi.</title>
        <authorList>
            <person name="Ohm R.A."/>
            <person name="Feau N."/>
            <person name="Henrissat B."/>
            <person name="Schoch C.L."/>
            <person name="Horwitz B.A."/>
            <person name="Barry K.W."/>
            <person name="Condon B.J."/>
            <person name="Copeland A.C."/>
            <person name="Dhillon B."/>
            <person name="Glaser F."/>
            <person name="Hesse C.N."/>
            <person name="Kosti I."/>
            <person name="LaButti K."/>
            <person name="Lindquist E.A."/>
            <person name="Lucas S."/>
            <person name="Salamov A.A."/>
            <person name="Bradshaw R.E."/>
            <person name="Ciuffetti L."/>
            <person name="Hamelin R.C."/>
            <person name="Kema G.H.J."/>
            <person name="Lawrence C."/>
            <person name="Scott J.A."/>
            <person name="Spatafora J.W."/>
            <person name="Turgeon B.G."/>
            <person name="de Wit P.J.G.M."/>
            <person name="Zhong S."/>
            <person name="Goodwin S.B."/>
            <person name="Grigoriev I.V."/>
        </authorList>
    </citation>
    <scope>NUCLEOTIDE SEQUENCE [LARGE SCALE GENOMIC DNA]</scope>
    <source>
        <strain evidence="7">28A</strain>
    </source>
</reference>
<evidence type="ECO:0000256" key="2">
    <source>
        <dbReference type="ARBA" id="ARBA00005668"/>
    </source>
</evidence>
<dbReference type="STRING" id="671987.R0IC48"/>
<organism evidence="6 7">
    <name type="scientific">Exserohilum turcicum (strain 28A)</name>
    <name type="common">Northern leaf blight fungus</name>
    <name type="synonym">Setosphaeria turcica</name>
    <dbReference type="NCBI Taxonomy" id="671987"/>
    <lineage>
        <taxon>Eukaryota</taxon>
        <taxon>Fungi</taxon>
        <taxon>Dikarya</taxon>
        <taxon>Ascomycota</taxon>
        <taxon>Pezizomycotina</taxon>
        <taxon>Dothideomycetes</taxon>
        <taxon>Pleosporomycetidae</taxon>
        <taxon>Pleosporales</taxon>
        <taxon>Pleosporineae</taxon>
        <taxon>Pleosporaceae</taxon>
        <taxon>Exserohilum</taxon>
    </lineage>
</organism>
<dbReference type="Proteomes" id="UP000016935">
    <property type="component" value="Unassembled WGS sequence"/>
</dbReference>
<dbReference type="AlphaFoldDB" id="R0IC48"/>
<accession>R0IC48</accession>
<dbReference type="RefSeq" id="XP_008029505.1">
    <property type="nucleotide sequence ID" value="XM_008031314.1"/>
</dbReference>
<dbReference type="InterPro" id="IPR029058">
    <property type="entry name" value="AB_hydrolase_fold"/>
</dbReference>
<evidence type="ECO:0000256" key="3">
    <source>
        <dbReference type="ARBA" id="ARBA00023026"/>
    </source>
</evidence>
<keyword evidence="4" id="KW-0576">Peroxisome</keyword>
<protein>
    <recommendedName>
        <fullName evidence="5">AB hydrolase-1 domain-containing protein</fullName>
    </recommendedName>
</protein>
<name>R0IC48_EXST2</name>
<comment type="similarity">
    <text evidence="2">Belongs to the AB hydrolase superfamily. AKT2 hydrolase family.</text>
</comment>
<keyword evidence="7" id="KW-1185">Reference proteome</keyword>
<reference evidence="6 7" key="2">
    <citation type="journal article" date="2013" name="PLoS Genet.">
        <title>Comparative genome structure, secondary metabolite, and effector coding capacity across Cochliobolus pathogens.</title>
        <authorList>
            <person name="Condon B.J."/>
            <person name="Leng Y."/>
            <person name="Wu D."/>
            <person name="Bushley K.E."/>
            <person name="Ohm R.A."/>
            <person name="Otillar R."/>
            <person name="Martin J."/>
            <person name="Schackwitz W."/>
            <person name="Grimwood J."/>
            <person name="MohdZainudin N."/>
            <person name="Xue C."/>
            <person name="Wang R."/>
            <person name="Manning V.A."/>
            <person name="Dhillon B."/>
            <person name="Tu Z.J."/>
            <person name="Steffenson B.J."/>
            <person name="Salamov A."/>
            <person name="Sun H."/>
            <person name="Lowry S."/>
            <person name="LaButti K."/>
            <person name="Han J."/>
            <person name="Copeland A."/>
            <person name="Lindquist E."/>
            <person name="Barry K."/>
            <person name="Schmutz J."/>
            <person name="Baker S.E."/>
            <person name="Ciuffetti L.M."/>
            <person name="Grigoriev I.V."/>
            <person name="Zhong S."/>
            <person name="Turgeon B.G."/>
        </authorList>
    </citation>
    <scope>NUCLEOTIDE SEQUENCE [LARGE SCALE GENOMIC DNA]</scope>
    <source>
        <strain evidence="7">28A</strain>
    </source>
</reference>
<sequence>MQQENECFKLEDGRKLSYAVYGSPVPPKTIIYFHGYPSSRFEGKLWHSSCATHNVRLIAPDRPGNGLSTFQHNRRILDFPADIVALTKHLKIHQFYILGVSEGAPYALACVKEIAKERLLGATIVSGQYPIKLGTAGMMLPSRIVLWIAPLMTNLTAALFDKKMGKPSRDQDPRVFEDILSKEVEHWHPGDQEAIKCPTVWPTFVAMTKESFHHGAEGVGWDAKLSGSDWGFDLTHVHVGQSGVPLTLWHGEEDRISRVSMAHQAEHLLPGCALRLKPGEGHVSFIVRDADDILENLVGQTENDEYIMVYDTQVYV</sequence>
<evidence type="ECO:0000313" key="6">
    <source>
        <dbReference type="EMBL" id="EOA82796.1"/>
    </source>
</evidence>
<dbReference type="Pfam" id="PF00561">
    <property type="entry name" value="Abhydrolase_1"/>
    <property type="match status" value="1"/>
</dbReference>
<dbReference type="EMBL" id="KB908844">
    <property type="protein sequence ID" value="EOA82796.1"/>
    <property type="molecule type" value="Genomic_DNA"/>
</dbReference>
<dbReference type="Gene3D" id="3.40.50.1820">
    <property type="entry name" value="alpha/beta hydrolase"/>
    <property type="match status" value="1"/>
</dbReference>
<dbReference type="OrthoDB" id="294702at2759"/>
<dbReference type="eggNOG" id="KOG1198">
    <property type="taxonomic scope" value="Eukaryota"/>
</dbReference>
<gene>
    <name evidence="6" type="ORF">SETTUDRAFT_43626</name>
</gene>
<dbReference type="GO" id="GO:0005777">
    <property type="term" value="C:peroxisome"/>
    <property type="evidence" value="ECO:0007669"/>
    <property type="project" value="UniProtKB-SubCell"/>
</dbReference>
<evidence type="ECO:0000256" key="1">
    <source>
        <dbReference type="ARBA" id="ARBA00004275"/>
    </source>
</evidence>
<evidence type="ECO:0000256" key="4">
    <source>
        <dbReference type="ARBA" id="ARBA00023140"/>
    </source>
</evidence>
<dbReference type="HOGENOM" id="CLU_020336_49_0_1"/>
<evidence type="ECO:0000313" key="7">
    <source>
        <dbReference type="Proteomes" id="UP000016935"/>
    </source>
</evidence>
<dbReference type="PANTHER" id="PTHR45763:SF46">
    <property type="entry name" value="AB HYDROLASE-1 DOMAIN-CONTAINING PROTEIN"/>
    <property type="match status" value="1"/>
</dbReference>
<dbReference type="GeneID" id="19404864"/>
<dbReference type="InterPro" id="IPR000073">
    <property type="entry name" value="AB_hydrolase_1"/>
</dbReference>
<dbReference type="SUPFAM" id="SSF53474">
    <property type="entry name" value="alpha/beta-Hydrolases"/>
    <property type="match status" value="1"/>
</dbReference>